<keyword evidence="3" id="KW-1185">Reference proteome</keyword>
<dbReference type="AlphaFoldDB" id="A0AAU9N412"/>
<organism evidence="2 3">
    <name type="scientific">Lactuca virosa</name>
    <dbReference type="NCBI Taxonomy" id="75947"/>
    <lineage>
        <taxon>Eukaryota</taxon>
        <taxon>Viridiplantae</taxon>
        <taxon>Streptophyta</taxon>
        <taxon>Embryophyta</taxon>
        <taxon>Tracheophyta</taxon>
        <taxon>Spermatophyta</taxon>
        <taxon>Magnoliopsida</taxon>
        <taxon>eudicotyledons</taxon>
        <taxon>Gunneridae</taxon>
        <taxon>Pentapetalae</taxon>
        <taxon>asterids</taxon>
        <taxon>campanulids</taxon>
        <taxon>Asterales</taxon>
        <taxon>Asteraceae</taxon>
        <taxon>Cichorioideae</taxon>
        <taxon>Cichorieae</taxon>
        <taxon>Lactucinae</taxon>
        <taxon>Lactuca</taxon>
    </lineage>
</organism>
<protein>
    <submittedName>
        <fullName evidence="2">Uncharacterized protein</fullName>
    </submittedName>
</protein>
<feature type="compositionally biased region" description="Acidic residues" evidence="1">
    <location>
        <begin position="1"/>
        <end position="14"/>
    </location>
</feature>
<dbReference type="Proteomes" id="UP001157418">
    <property type="component" value="Unassembled WGS sequence"/>
</dbReference>
<evidence type="ECO:0000313" key="3">
    <source>
        <dbReference type="Proteomes" id="UP001157418"/>
    </source>
</evidence>
<reference evidence="2 3" key="1">
    <citation type="submission" date="2022-01" db="EMBL/GenBank/DDBJ databases">
        <authorList>
            <person name="Xiong W."/>
            <person name="Schranz E."/>
        </authorList>
    </citation>
    <scope>NUCLEOTIDE SEQUENCE [LARGE SCALE GENOMIC DNA]</scope>
</reference>
<feature type="region of interest" description="Disordered" evidence="1">
    <location>
        <begin position="1"/>
        <end position="31"/>
    </location>
</feature>
<evidence type="ECO:0000313" key="2">
    <source>
        <dbReference type="EMBL" id="CAH1433527.1"/>
    </source>
</evidence>
<comment type="caution">
    <text evidence="2">The sequence shown here is derived from an EMBL/GenBank/DDBJ whole genome shotgun (WGS) entry which is preliminary data.</text>
</comment>
<accession>A0AAU9N412</accession>
<dbReference type="EMBL" id="CAKMRJ010003334">
    <property type="protein sequence ID" value="CAH1433527.1"/>
    <property type="molecule type" value="Genomic_DNA"/>
</dbReference>
<sequence length="110" mass="13038">MPEPDPDSDEDEPIPDATIPNAAAPVQQEPVMHPYHDMYMQEFRRLYEDNRRFHRDYSELYDGVCEINTEMVEFREEFYTFRDNQQACNQHVDSLVTDIHRVLCLGSQPT</sequence>
<name>A0AAU9N412_9ASTR</name>
<proteinExistence type="predicted"/>
<evidence type="ECO:0000256" key="1">
    <source>
        <dbReference type="SAM" id="MobiDB-lite"/>
    </source>
</evidence>
<gene>
    <name evidence="2" type="ORF">LVIROSA_LOCUS20112</name>
</gene>